<dbReference type="PANTHER" id="PTHR42953:SF3">
    <property type="entry name" value="HIGH-AFFINITY ZINC UPTAKE SYSTEM PROTEIN ZNUA"/>
    <property type="match status" value="1"/>
</dbReference>
<keyword evidence="3" id="KW-0732">Signal</keyword>
<protein>
    <submittedName>
        <fullName evidence="5">Zinc ABC transporter substrate-binding protein</fullName>
    </submittedName>
</protein>
<evidence type="ECO:0000313" key="5">
    <source>
        <dbReference type="EMBL" id="MDF0591319.1"/>
    </source>
</evidence>
<sequence length="322" mass="35193">MILALILSLAPFTGCISTDEVEEPAEVDKVKVVATTVPLAAFTKAVGGDLVEVSVLVPQGANPHTFEPTPSKLSEVAEADLYIKNGAGLEIWMERIIGANRRMLVVDSSSGIDLLEGRCDHDHHHDQGYGGGEMEEEDHHHHHRPSPRDRHPSILTADPHIWLSAKNAAIMAEKICHGLMEVDPENSDAYRENLAAFKRELEELDLELASTFSGATGGKFIVLHPAWGYFARDYGLVQVAIHEEDKEPGPKQLRSIVDLARKEEIGTIYVDPSFNPKSGKIIADEIGGRVVVLDPLAEDYFDNMRKVAREISSGIRGGGRGG</sequence>
<accession>A0ABT5X9D2</accession>
<dbReference type="SUPFAM" id="SSF53807">
    <property type="entry name" value="Helical backbone' metal receptor"/>
    <property type="match status" value="1"/>
</dbReference>
<dbReference type="InterPro" id="IPR006127">
    <property type="entry name" value="ZnuA-like"/>
</dbReference>
<evidence type="ECO:0000256" key="4">
    <source>
        <dbReference type="SAM" id="MobiDB-lite"/>
    </source>
</evidence>
<dbReference type="PRINTS" id="PR00690">
    <property type="entry name" value="ADHESNFAMILY"/>
</dbReference>
<reference evidence="5 6" key="1">
    <citation type="submission" date="2023-03" db="EMBL/GenBank/DDBJ databases">
        <title>WGS of Methanotrichaceae archaeon Mx.</title>
        <authorList>
            <person name="Sorokin D.Y."/>
            <person name="Merkel A.Y."/>
        </authorList>
    </citation>
    <scope>NUCLEOTIDE SEQUENCE [LARGE SCALE GENOMIC DNA]</scope>
    <source>
        <strain evidence="5 6">Mx</strain>
    </source>
</reference>
<evidence type="ECO:0000256" key="1">
    <source>
        <dbReference type="ARBA" id="ARBA00011028"/>
    </source>
</evidence>
<feature type="region of interest" description="Disordered" evidence="4">
    <location>
        <begin position="123"/>
        <end position="153"/>
    </location>
</feature>
<dbReference type="EMBL" id="JARFPK010000035">
    <property type="protein sequence ID" value="MDF0591319.1"/>
    <property type="molecule type" value="Genomic_DNA"/>
</dbReference>
<keyword evidence="6" id="KW-1185">Reference proteome</keyword>
<dbReference type="PRINTS" id="PR00691">
    <property type="entry name" value="ADHESINB"/>
</dbReference>
<dbReference type="InterPro" id="IPR006128">
    <property type="entry name" value="Lipoprotein_PsaA-like"/>
</dbReference>
<dbReference type="InterPro" id="IPR006129">
    <property type="entry name" value="AdhesinB"/>
</dbReference>
<comment type="caution">
    <text evidence="5">The sequence shown here is derived from an EMBL/GenBank/DDBJ whole genome shotgun (WGS) entry which is preliminary data.</text>
</comment>
<gene>
    <name evidence="5" type="ORF">P0O15_09130</name>
</gene>
<evidence type="ECO:0000256" key="2">
    <source>
        <dbReference type="ARBA" id="ARBA00022448"/>
    </source>
</evidence>
<organism evidence="5 6">
    <name type="scientific">Candidatus Methanocrinis natronophilus</name>
    <dbReference type="NCBI Taxonomy" id="3033396"/>
    <lineage>
        <taxon>Archaea</taxon>
        <taxon>Methanobacteriati</taxon>
        <taxon>Methanobacteriota</taxon>
        <taxon>Stenosarchaea group</taxon>
        <taxon>Methanomicrobia</taxon>
        <taxon>Methanotrichales</taxon>
        <taxon>Methanotrichaceae</taxon>
        <taxon>Methanocrinis</taxon>
    </lineage>
</organism>
<keyword evidence="2" id="KW-0813">Transport</keyword>
<evidence type="ECO:0000313" key="6">
    <source>
        <dbReference type="Proteomes" id="UP001220010"/>
    </source>
</evidence>
<dbReference type="PANTHER" id="PTHR42953">
    <property type="entry name" value="HIGH-AFFINITY ZINC UPTAKE SYSTEM PROTEIN ZNUA-RELATED"/>
    <property type="match status" value="1"/>
</dbReference>
<evidence type="ECO:0000256" key="3">
    <source>
        <dbReference type="ARBA" id="ARBA00022729"/>
    </source>
</evidence>
<dbReference type="Proteomes" id="UP001220010">
    <property type="component" value="Unassembled WGS sequence"/>
</dbReference>
<dbReference type="Pfam" id="PF01297">
    <property type="entry name" value="ZnuA"/>
    <property type="match status" value="1"/>
</dbReference>
<comment type="similarity">
    <text evidence="1">Belongs to the bacterial solute-binding protein 9 family.</text>
</comment>
<proteinExistence type="inferred from homology"/>
<dbReference type="Gene3D" id="3.40.50.1980">
    <property type="entry name" value="Nitrogenase molybdenum iron protein domain"/>
    <property type="match status" value="2"/>
</dbReference>
<name>A0ABT5X9D2_9EURY</name>
<dbReference type="InterPro" id="IPR050492">
    <property type="entry name" value="Bact_metal-bind_prot9"/>
</dbReference>